<organism evidence="23 24">
    <name type="scientific">Saccoglossus kowalevskii</name>
    <name type="common">Acorn worm</name>
    <dbReference type="NCBI Taxonomy" id="10224"/>
    <lineage>
        <taxon>Eukaryota</taxon>
        <taxon>Metazoa</taxon>
        <taxon>Hemichordata</taxon>
        <taxon>Enteropneusta</taxon>
        <taxon>Harrimaniidae</taxon>
        <taxon>Saccoglossus</taxon>
    </lineage>
</organism>
<keyword evidence="11" id="KW-0290">Folate-binding</keyword>
<gene>
    <name evidence="24" type="primary">LOC102808063</name>
</gene>
<dbReference type="PANTHER" id="PTHR23507">
    <property type="entry name" value="ZGC:174356"/>
    <property type="match status" value="1"/>
</dbReference>
<feature type="transmembrane region" description="Helical" evidence="22">
    <location>
        <begin position="225"/>
        <end position="246"/>
    </location>
</feature>
<evidence type="ECO:0000256" key="7">
    <source>
        <dbReference type="ARBA" id="ARBA00022490"/>
    </source>
</evidence>
<keyword evidence="23" id="KW-1185">Reference proteome</keyword>
<comment type="catalytic activity">
    <reaction evidence="17">
        <text>folate(in) + H(+)(in) = folate(out) + H(+)(out)</text>
        <dbReference type="Rhea" id="RHEA:70159"/>
        <dbReference type="ChEBI" id="CHEBI:15378"/>
        <dbReference type="ChEBI" id="CHEBI:62501"/>
    </reaction>
</comment>
<sequence length="405" mass="44692">MGWTPPTERYANKSSPEYIMQEQIQKQATMWTLYLTATSQFIAMFVATILGAYSDKAGRKIPLMLPPVGAALNGLNYLIVIYLHLPLWTLFVGAALQGLGGEHTTEIATCCSYIADITTKHQRTFRMVVLEVVFSFAFGGAQLCAGYAIHIYGYQAAFGYTFPFHPLHFSTSVFFVRESLKVEDTSVFIGGKLIARCLSDFGMIYVSSISYTSSLLLSAFAFNDIMMFMVPVVAALSSLTIPVIRSRLSRIVEPTEQGVLFACLGCIESVANFVSPVTFNAIYAATLELFSGFVFTVLAAIAVINMMLTGAVNTGGARKESLQETYMLLYYDVQLCEDGSILCNGECVHANNVCKARCNCIPPQLRSRLRTRPHHPRSRSNQERVHFTKGGNIYVENVAPDGVLR</sequence>
<dbReference type="InterPro" id="IPR011701">
    <property type="entry name" value="MFS"/>
</dbReference>
<dbReference type="Gene3D" id="1.20.1250.20">
    <property type="entry name" value="MFS general substrate transporter like domains"/>
    <property type="match status" value="1"/>
</dbReference>
<evidence type="ECO:0000313" key="24">
    <source>
        <dbReference type="RefSeq" id="XP_006819417.1"/>
    </source>
</evidence>
<evidence type="ECO:0000256" key="19">
    <source>
        <dbReference type="ARBA" id="ARBA00042514"/>
    </source>
</evidence>
<evidence type="ECO:0000256" key="11">
    <source>
        <dbReference type="ARBA" id="ARBA00022954"/>
    </source>
</evidence>
<evidence type="ECO:0000256" key="4">
    <source>
        <dbReference type="ARBA" id="ARBA00004554"/>
    </source>
</evidence>
<name>A0ABM0MHC6_SACKO</name>
<keyword evidence="6" id="KW-1003">Cell membrane</keyword>
<proteinExistence type="predicted"/>
<dbReference type="GeneID" id="102808063"/>
<comment type="catalytic activity">
    <reaction evidence="16">
        <text>(6S)-5-methyl-5,6,7,8-tetrahydrofolate(in) + H(+)(in) = (6S)-5-methyl-5,6,7,8-tetrahydrofolate(out) + H(+)(out)</text>
        <dbReference type="Rhea" id="RHEA:70167"/>
        <dbReference type="ChEBI" id="CHEBI:15378"/>
        <dbReference type="ChEBI" id="CHEBI:18608"/>
    </reaction>
</comment>
<evidence type="ECO:0000256" key="9">
    <source>
        <dbReference type="ARBA" id="ARBA00022753"/>
    </source>
</evidence>
<evidence type="ECO:0000313" key="23">
    <source>
        <dbReference type="Proteomes" id="UP000694865"/>
    </source>
</evidence>
<keyword evidence="13 22" id="KW-0472">Membrane</keyword>
<feature type="transmembrane region" description="Helical" evidence="22">
    <location>
        <begin position="258"/>
        <end position="283"/>
    </location>
</feature>
<evidence type="ECO:0000256" key="2">
    <source>
        <dbReference type="ARBA" id="ARBA00004424"/>
    </source>
</evidence>
<evidence type="ECO:0000256" key="1">
    <source>
        <dbReference type="ARBA" id="ARBA00004337"/>
    </source>
</evidence>
<evidence type="ECO:0000256" key="22">
    <source>
        <dbReference type="SAM" id="Phobius"/>
    </source>
</evidence>
<evidence type="ECO:0000256" key="8">
    <source>
        <dbReference type="ARBA" id="ARBA00022692"/>
    </source>
</evidence>
<evidence type="ECO:0000256" key="13">
    <source>
        <dbReference type="ARBA" id="ARBA00023136"/>
    </source>
</evidence>
<evidence type="ECO:0000256" key="20">
    <source>
        <dbReference type="ARBA" id="ARBA00047769"/>
    </source>
</evidence>
<evidence type="ECO:0000256" key="10">
    <source>
        <dbReference type="ARBA" id="ARBA00022847"/>
    </source>
</evidence>
<feature type="transmembrane region" description="Helical" evidence="22">
    <location>
        <begin position="289"/>
        <end position="312"/>
    </location>
</feature>
<comment type="subcellular location">
    <subcellularLocation>
        <location evidence="2">Apical cell membrane</location>
        <topology evidence="2">Multi-pass membrane protein</topology>
    </subcellularLocation>
    <subcellularLocation>
        <location evidence="4">Basolateral cell membrane</location>
        <topology evidence="4">Multi-pass membrane protein</topology>
    </subcellularLocation>
    <subcellularLocation>
        <location evidence="3">Cytoplasm</location>
    </subcellularLocation>
    <subcellularLocation>
        <location evidence="1">Endosome membrane</location>
        <topology evidence="1">Multi-pass membrane protein</topology>
    </subcellularLocation>
</comment>
<accession>A0ABM0MHC6</accession>
<keyword evidence="14" id="KW-1015">Disulfide bond</keyword>
<evidence type="ECO:0000256" key="14">
    <source>
        <dbReference type="ARBA" id="ARBA00023157"/>
    </source>
</evidence>
<keyword evidence="9" id="KW-0967">Endosome</keyword>
<evidence type="ECO:0000256" key="15">
    <source>
        <dbReference type="ARBA" id="ARBA00023180"/>
    </source>
</evidence>
<feature type="transmembrane region" description="Helical" evidence="22">
    <location>
        <begin position="128"/>
        <end position="151"/>
    </location>
</feature>
<evidence type="ECO:0000256" key="21">
    <source>
        <dbReference type="ARBA" id="ARBA00047850"/>
    </source>
</evidence>
<comment type="catalytic activity">
    <reaction evidence="20">
        <text>pemetrexed(in) + H(+)(in) = pemetrexed(out) + H(+)(out)</text>
        <dbReference type="Rhea" id="RHEA:70171"/>
        <dbReference type="ChEBI" id="CHEBI:15378"/>
        <dbReference type="ChEBI" id="CHEBI:63724"/>
    </reaction>
</comment>
<keyword evidence="5" id="KW-0813">Transport</keyword>
<keyword evidence="10" id="KW-0769">Symport</keyword>
<keyword evidence="15" id="KW-0325">Glycoprotein</keyword>
<dbReference type="PANTHER" id="PTHR23507:SF2">
    <property type="entry name" value="PROTON-COUPLED FOLATE TRANSPORTER"/>
    <property type="match status" value="1"/>
</dbReference>
<keyword evidence="8 22" id="KW-0812">Transmembrane</keyword>
<evidence type="ECO:0000256" key="17">
    <source>
        <dbReference type="ARBA" id="ARBA00036250"/>
    </source>
</evidence>
<feature type="transmembrane region" description="Helical" evidence="22">
    <location>
        <begin position="74"/>
        <end position="96"/>
    </location>
</feature>
<keyword evidence="12 22" id="KW-1133">Transmembrane helix</keyword>
<evidence type="ECO:0000256" key="6">
    <source>
        <dbReference type="ARBA" id="ARBA00022475"/>
    </source>
</evidence>
<evidence type="ECO:0000256" key="18">
    <source>
        <dbReference type="ARBA" id="ARBA00040650"/>
    </source>
</evidence>
<dbReference type="InterPro" id="IPR036259">
    <property type="entry name" value="MFS_trans_sf"/>
</dbReference>
<dbReference type="Pfam" id="PF07690">
    <property type="entry name" value="MFS_1"/>
    <property type="match status" value="1"/>
</dbReference>
<evidence type="ECO:0000256" key="16">
    <source>
        <dbReference type="ARBA" id="ARBA00036193"/>
    </source>
</evidence>
<protein>
    <recommendedName>
        <fullName evidence="18">Proton-coupled folate transporter</fullName>
    </recommendedName>
    <alternativeName>
        <fullName evidence="19">Solute carrier family 46 member 1</fullName>
    </alternativeName>
</protein>
<evidence type="ECO:0000256" key="5">
    <source>
        <dbReference type="ARBA" id="ARBA00022448"/>
    </source>
</evidence>
<keyword evidence="7" id="KW-0963">Cytoplasm</keyword>
<feature type="transmembrane region" description="Helical" evidence="22">
    <location>
        <begin position="31"/>
        <end position="54"/>
    </location>
</feature>
<reference evidence="24" key="1">
    <citation type="submission" date="2025-08" db="UniProtKB">
        <authorList>
            <consortium name="RefSeq"/>
        </authorList>
    </citation>
    <scope>IDENTIFICATION</scope>
    <source>
        <tissue evidence="24">Testes</tissue>
    </source>
</reference>
<comment type="catalytic activity">
    <reaction evidence="21">
        <text>methotrexate(in) + H(+)(in) = methotrexate(out) + H(+)(out)</text>
        <dbReference type="Rhea" id="RHEA:70163"/>
        <dbReference type="ChEBI" id="CHEBI:15378"/>
        <dbReference type="ChEBI" id="CHEBI:50681"/>
    </reaction>
</comment>
<dbReference type="RefSeq" id="XP_006819417.1">
    <property type="nucleotide sequence ID" value="XM_006819354.1"/>
</dbReference>
<evidence type="ECO:0000256" key="12">
    <source>
        <dbReference type="ARBA" id="ARBA00022989"/>
    </source>
</evidence>
<dbReference type="SUPFAM" id="SSF103473">
    <property type="entry name" value="MFS general substrate transporter"/>
    <property type="match status" value="1"/>
</dbReference>
<dbReference type="Proteomes" id="UP000694865">
    <property type="component" value="Unplaced"/>
</dbReference>
<evidence type="ECO:0000256" key="3">
    <source>
        <dbReference type="ARBA" id="ARBA00004496"/>
    </source>
</evidence>